<feature type="domain" description="GHMP kinase N-terminal" evidence="10">
    <location>
        <begin position="66"/>
        <end position="144"/>
    </location>
</feature>
<feature type="active site" evidence="9">
    <location>
        <position position="11"/>
    </location>
</feature>
<comment type="catalytic activity">
    <reaction evidence="9">
        <text>4-CDP-2-C-methyl-D-erythritol + ATP = 4-CDP-2-C-methyl-D-erythritol 2-phosphate + ADP + H(+)</text>
        <dbReference type="Rhea" id="RHEA:18437"/>
        <dbReference type="ChEBI" id="CHEBI:15378"/>
        <dbReference type="ChEBI" id="CHEBI:30616"/>
        <dbReference type="ChEBI" id="CHEBI:57823"/>
        <dbReference type="ChEBI" id="CHEBI:57919"/>
        <dbReference type="ChEBI" id="CHEBI:456216"/>
        <dbReference type="EC" id="2.7.1.148"/>
    </reaction>
</comment>
<dbReference type="SUPFAM" id="SSF54211">
    <property type="entry name" value="Ribosomal protein S5 domain 2-like"/>
    <property type="match status" value="1"/>
</dbReference>
<dbReference type="SUPFAM" id="SSF55060">
    <property type="entry name" value="GHMP Kinase, C-terminal domain"/>
    <property type="match status" value="1"/>
</dbReference>
<dbReference type="InterPro" id="IPR014721">
    <property type="entry name" value="Ribsml_uS5_D2-typ_fold_subgr"/>
</dbReference>
<dbReference type="KEGG" id="dti:Desti_3268"/>
<dbReference type="EC" id="2.7.1.148" evidence="2 9"/>
<dbReference type="Gene3D" id="3.30.230.10">
    <property type="match status" value="1"/>
</dbReference>
<evidence type="ECO:0000256" key="6">
    <source>
        <dbReference type="ARBA" id="ARBA00022777"/>
    </source>
</evidence>
<dbReference type="InterPro" id="IPR020568">
    <property type="entry name" value="Ribosomal_Su5_D2-typ_SF"/>
</dbReference>
<organism evidence="12 13">
    <name type="scientific">Desulfomonile tiedjei (strain ATCC 49306 / DSM 6799 / DCB-1)</name>
    <dbReference type="NCBI Taxonomy" id="706587"/>
    <lineage>
        <taxon>Bacteria</taxon>
        <taxon>Pseudomonadati</taxon>
        <taxon>Thermodesulfobacteriota</taxon>
        <taxon>Desulfomonilia</taxon>
        <taxon>Desulfomonilales</taxon>
        <taxon>Desulfomonilaceae</taxon>
        <taxon>Desulfomonile</taxon>
    </lineage>
</organism>
<dbReference type="Pfam" id="PF08544">
    <property type="entry name" value="GHMP_kinases_C"/>
    <property type="match status" value="1"/>
</dbReference>
<dbReference type="GO" id="GO:0005524">
    <property type="term" value="F:ATP binding"/>
    <property type="evidence" value="ECO:0007669"/>
    <property type="project" value="UniProtKB-UniRule"/>
</dbReference>
<keyword evidence="7 9" id="KW-0067">ATP-binding</keyword>
<feature type="binding site" evidence="9">
    <location>
        <begin position="94"/>
        <end position="104"/>
    </location>
    <ligand>
        <name>ATP</name>
        <dbReference type="ChEBI" id="CHEBI:30616"/>
    </ligand>
</feature>
<dbReference type="eggNOG" id="COG1947">
    <property type="taxonomic scope" value="Bacteria"/>
</dbReference>
<evidence type="ECO:0000256" key="3">
    <source>
        <dbReference type="ARBA" id="ARBA00017473"/>
    </source>
</evidence>
<comment type="similarity">
    <text evidence="1 9">Belongs to the GHMP kinase family. IspE subfamily.</text>
</comment>
<dbReference type="InterPro" id="IPR006204">
    <property type="entry name" value="GHMP_kinase_N_dom"/>
</dbReference>
<dbReference type="PANTHER" id="PTHR43527:SF2">
    <property type="entry name" value="4-DIPHOSPHOCYTIDYL-2-C-METHYL-D-ERYTHRITOL KINASE, CHLOROPLASTIC"/>
    <property type="match status" value="1"/>
</dbReference>
<dbReference type="InterPro" id="IPR013750">
    <property type="entry name" value="GHMP_kinase_C_dom"/>
</dbReference>
<dbReference type="InterPro" id="IPR004424">
    <property type="entry name" value="IspE"/>
</dbReference>
<proteinExistence type="inferred from homology"/>
<feature type="active site" evidence="9">
    <location>
        <position position="136"/>
    </location>
</feature>
<dbReference type="AlphaFoldDB" id="I4C8N5"/>
<dbReference type="GO" id="GO:0016114">
    <property type="term" value="P:terpenoid biosynthetic process"/>
    <property type="evidence" value="ECO:0007669"/>
    <property type="project" value="UniProtKB-UniRule"/>
</dbReference>
<gene>
    <name evidence="9" type="primary">ispE</name>
    <name evidence="12" type="ordered locus">Desti_3268</name>
</gene>
<evidence type="ECO:0000259" key="11">
    <source>
        <dbReference type="Pfam" id="PF08544"/>
    </source>
</evidence>
<dbReference type="Proteomes" id="UP000006055">
    <property type="component" value="Chromosome"/>
</dbReference>
<dbReference type="PANTHER" id="PTHR43527">
    <property type="entry name" value="4-DIPHOSPHOCYTIDYL-2-C-METHYL-D-ERYTHRITOL KINASE, CHLOROPLASTIC"/>
    <property type="match status" value="1"/>
</dbReference>
<dbReference type="NCBIfam" id="TIGR00154">
    <property type="entry name" value="ispE"/>
    <property type="match status" value="1"/>
</dbReference>
<keyword evidence="9" id="KW-0414">Isoprene biosynthesis</keyword>
<dbReference type="PIRSF" id="PIRSF010376">
    <property type="entry name" value="IspE"/>
    <property type="match status" value="1"/>
</dbReference>
<evidence type="ECO:0000256" key="2">
    <source>
        <dbReference type="ARBA" id="ARBA00012052"/>
    </source>
</evidence>
<feature type="domain" description="GHMP kinase C-terminal" evidence="11">
    <location>
        <begin position="210"/>
        <end position="256"/>
    </location>
</feature>
<evidence type="ECO:0000256" key="8">
    <source>
        <dbReference type="ARBA" id="ARBA00032554"/>
    </source>
</evidence>
<dbReference type="PATRIC" id="fig|706587.4.peg.3721"/>
<dbReference type="GO" id="GO:0019288">
    <property type="term" value="P:isopentenyl diphosphate biosynthetic process, methylerythritol 4-phosphate pathway"/>
    <property type="evidence" value="ECO:0007669"/>
    <property type="project" value="UniProtKB-UniRule"/>
</dbReference>
<evidence type="ECO:0000313" key="12">
    <source>
        <dbReference type="EMBL" id="AFM25926.1"/>
    </source>
</evidence>
<dbReference type="STRING" id="706587.Desti_3268"/>
<name>I4C8N5_DESTA</name>
<keyword evidence="13" id="KW-1185">Reference proteome</keyword>
<dbReference type="Gene3D" id="3.30.70.890">
    <property type="entry name" value="GHMP kinase, C-terminal domain"/>
    <property type="match status" value="1"/>
</dbReference>
<dbReference type="UniPathway" id="UPA00056">
    <property type="reaction ID" value="UER00094"/>
</dbReference>
<evidence type="ECO:0000313" key="13">
    <source>
        <dbReference type="Proteomes" id="UP000006055"/>
    </source>
</evidence>
<evidence type="ECO:0000256" key="9">
    <source>
        <dbReference type="HAMAP-Rule" id="MF_00061"/>
    </source>
</evidence>
<dbReference type="RefSeq" id="WP_014811060.1">
    <property type="nucleotide sequence ID" value="NC_018025.1"/>
</dbReference>
<evidence type="ECO:0000256" key="5">
    <source>
        <dbReference type="ARBA" id="ARBA00022741"/>
    </source>
</evidence>
<reference evidence="13" key="1">
    <citation type="submission" date="2012-06" db="EMBL/GenBank/DDBJ databases">
        <title>Complete sequence of chromosome of Desulfomonile tiedjei DSM 6799.</title>
        <authorList>
            <person name="Lucas S."/>
            <person name="Copeland A."/>
            <person name="Lapidus A."/>
            <person name="Glavina del Rio T."/>
            <person name="Dalin E."/>
            <person name="Tice H."/>
            <person name="Bruce D."/>
            <person name="Goodwin L."/>
            <person name="Pitluck S."/>
            <person name="Peters L."/>
            <person name="Ovchinnikova G."/>
            <person name="Zeytun A."/>
            <person name="Lu M."/>
            <person name="Kyrpides N."/>
            <person name="Mavromatis K."/>
            <person name="Ivanova N."/>
            <person name="Brettin T."/>
            <person name="Detter J.C."/>
            <person name="Han C."/>
            <person name="Larimer F."/>
            <person name="Land M."/>
            <person name="Hauser L."/>
            <person name="Markowitz V."/>
            <person name="Cheng J.-F."/>
            <person name="Hugenholtz P."/>
            <person name="Woyke T."/>
            <person name="Wu D."/>
            <person name="Spring S."/>
            <person name="Schroeder M."/>
            <person name="Brambilla E."/>
            <person name="Klenk H.-P."/>
            <person name="Eisen J.A."/>
        </authorList>
    </citation>
    <scope>NUCLEOTIDE SEQUENCE [LARGE SCALE GENOMIC DNA]</scope>
    <source>
        <strain evidence="13">ATCC 49306 / DSM 6799 / DCB-1</strain>
    </source>
</reference>
<evidence type="ECO:0000256" key="4">
    <source>
        <dbReference type="ARBA" id="ARBA00022679"/>
    </source>
</evidence>
<dbReference type="OrthoDB" id="9809438at2"/>
<sequence length="285" mass="31398">MRKIRATTPAKINLFLQVLDRRPDGYHTIETLYQAISLRDELIVEKSSGPCKLDVIGAAQLKSDDNLVIRALRWMEDRVGCRIPVKIRLTKQIPIAAGLGGGSSNAAGMLLALRELFQFRVSDQDLRTGAEELGADITFFFSGGSAVGEGIGEIVTPVKIASDYRIMLVNPGFPVSTARVYREFSRNLTGNPVEGRLWSVLRESTDVCDILHNDLQPVSESLYPEILEIGKRLEDKGFKHVLMSGSGPTFFALVPRGESIPVNFSFPAEWIILEASPELNGIVLD</sequence>
<keyword evidence="4 9" id="KW-0808">Transferase</keyword>
<dbReference type="HAMAP" id="MF_00061">
    <property type="entry name" value="IspE"/>
    <property type="match status" value="1"/>
</dbReference>
<keyword evidence="5 9" id="KW-0547">Nucleotide-binding</keyword>
<comment type="pathway">
    <text evidence="9">Isoprenoid biosynthesis; isopentenyl diphosphate biosynthesis via DXP pathway; isopentenyl diphosphate from 1-deoxy-D-xylulose 5-phosphate: step 3/6.</text>
</comment>
<dbReference type="Pfam" id="PF00288">
    <property type="entry name" value="GHMP_kinases_N"/>
    <property type="match status" value="1"/>
</dbReference>
<dbReference type="HOGENOM" id="CLU_053057_3_0_7"/>
<dbReference type="GO" id="GO:0050515">
    <property type="term" value="F:4-(cytidine 5'-diphospho)-2-C-methyl-D-erythritol kinase activity"/>
    <property type="evidence" value="ECO:0007669"/>
    <property type="project" value="UniProtKB-UniRule"/>
</dbReference>
<comment type="function">
    <text evidence="9">Catalyzes the phosphorylation of the position 2 hydroxy group of 4-diphosphocytidyl-2C-methyl-D-erythritol.</text>
</comment>
<dbReference type="InterPro" id="IPR036554">
    <property type="entry name" value="GHMP_kinase_C_sf"/>
</dbReference>
<evidence type="ECO:0000256" key="1">
    <source>
        <dbReference type="ARBA" id="ARBA00009684"/>
    </source>
</evidence>
<evidence type="ECO:0000256" key="7">
    <source>
        <dbReference type="ARBA" id="ARBA00022840"/>
    </source>
</evidence>
<keyword evidence="6 9" id="KW-0418">Kinase</keyword>
<protein>
    <recommendedName>
        <fullName evidence="3 9">4-diphosphocytidyl-2-C-methyl-D-erythritol kinase</fullName>
        <shortName evidence="9">CMK</shortName>
        <ecNumber evidence="2 9">2.7.1.148</ecNumber>
    </recommendedName>
    <alternativeName>
        <fullName evidence="8 9">4-(cytidine-5'-diphospho)-2-C-methyl-D-erythritol kinase</fullName>
    </alternativeName>
</protein>
<dbReference type="EMBL" id="CP003360">
    <property type="protein sequence ID" value="AFM25926.1"/>
    <property type="molecule type" value="Genomic_DNA"/>
</dbReference>
<accession>I4C8N5</accession>
<evidence type="ECO:0000259" key="10">
    <source>
        <dbReference type="Pfam" id="PF00288"/>
    </source>
</evidence>